<dbReference type="KEGG" id="sapo:SAPIO_CDS2828"/>
<feature type="compositionally biased region" description="Polar residues" evidence="1">
    <location>
        <begin position="265"/>
        <end position="274"/>
    </location>
</feature>
<evidence type="ECO:0000256" key="1">
    <source>
        <dbReference type="SAM" id="MobiDB-lite"/>
    </source>
</evidence>
<feature type="compositionally biased region" description="Acidic residues" evidence="1">
    <location>
        <begin position="482"/>
        <end position="493"/>
    </location>
</feature>
<feature type="compositionally biased region" description="Acidic residues" evidence="1">
    <location>
        <begin position="279"/>
        <end position="291"/>
    </location>
</feature>
<dbReference type="RefSeq" id="XP_016644534.1">
    <property type="nucleotide sequence ID" value="XM_016785752.1"/>
</dbReference>
<sequence length="2218" mass="248409">MATWKERGIVPDSEDEFGSDSDDDVLLPPPVPVPRTVLQEKSSSNSLPPDANSPVPVETSDIWDLPFSSQKENQPPQSQLARPKTPTEPYFQLVSSPLSEPPSDLGIDADESQSPKRRAPIQPRNYARVFSPDPLAFSPANVTDIRPPSSKPTRQPPENETPNESNTSHGVVDHEVDGAENNDENGESSAQAEDISDLSQMEEPLSVSNTETGIDYPTEDLESSELHIGRRTFRPRKPIQKHPYALENALYSKIFKSHGLKPVRLQTQESSQQRKGTEDDSQEKDFEEDTQETTNESLETSDESQERPAIEEANLLDDLGSSSPITPTTSLPRHQGGPSSQPSADGTENTSVDGDADLDEFPPLEELVNAPPQHSSSTRSKKRKSLSYSSISAKRSRLSARNERPGNERDDIYALTPSRPYSIEQRRSQTTLIPKLKIPDDFSLSPPSPKHNQRPQDTRPSPPPTEPLRLETPRNRPIDLTAETDDESADESSDSSASGSESEVIREVGKRLRGVLPPSYLRLNETKEAKYQRSNQPNRPAITSPGKLPRRGVAQRRTPGPETPITPRPIFDVFDDDDEDNAVPLGAEESPIPMVQTTLVLEPDEGETDDNDLSAMEDNQIDVMLPVRKRSSAVLPKAYGTKPAKRPKLNISRTTQSRITSHFGGSDMKGPSKANPPKLKSQRRTRRVMPTSRRHPPQNRNTGPAPKLGILDVIEPDAPRFLKIAARTARRSDNLGRSSPTRKVLQMATRWDHLDVNSVMQKWRGGHLKPRPLTKNHPQPRPKPNPQLNISHHVRPRPMFRNKKLITQLDTDGNFTYTQSTINPTSTAHNAPRPEGQTTSGAYLSSRPLYRPAQLETTVEQNKYTFHAKKKALDDLWRRTRGNSPSVGPFSITGSILQDDVGRVLSTGPAETTDAPGSVRSITPTSSTSRAGNRSKFRKRFIPKEIDTTAPQFSYANEPSPQPLLELSSNPIDGLGNSDKLNGLGPFGTQYTHHFEIFPLDSDVFFHETTLIGQGRIDKATDGYDQERLEQNRGRTTFELDGKTLRWGSWNEQVSSEVGILMDWMVDHFHTPSQEFDLSRNATALQAADFMLNYIQDSMSLPDPAAEQSFAYRILELLKGFQERIEADRPYSKPQCRTVVLDVLSRMLTLAFTCTHICRKSPSLIDTRIPMEDLLVRISKTTAGALLDQGIDAVLKFLEDSRQQSSRQRGVRRRDVIIQSWVVLMRTLEVARIPRSGFWDVLYSVMITNDINTETDCGKLEALWKTMFSLLPLREFDSHGAIVVGIRRKVSMDGWALPQRLIKRVLDLYKQNRRQAASFNDYCRALISRCHYLAQEWGWSRCGGIVGSIFDFFGSQDLSHLRNEEAFKSPRFLDELAGNPSLAIEREDRCFHIFLKFVAVVIKRLRDRGATNEIRNLVARLMPNHSRVYLKDQPLHSHDLASLRNHHDLLCTLFWPAPPQLRPGAHILETLIKPGDSHKDACLVNLKAWNQLARYIVATEEDAEVFKVFRRWQFGMFQQLLDQFKMAESDAQEQYLALSKDDSQAITQARIELVVSMNRAVAKEIIHACLKASLDTMSYARSLKAAAFALNSLQLEEIFNHFSLMPVTLDWAILRRALETVSSYLTKVDALCNMSDCSAGVPAGFSQAMTALHRELSPSFFSMARCVLGSHEIQPKSTVAKVDKDVCIELAVVLSAKLLSGFARVGLVAISQAFGRGKCSLFQVDAHRLSLSHRRYLPLFVAILLKQGPSDATGLGSSLLNLWLLAIVKPRRFLAYENQLAEELKRRHEPFVPEAVVGLSIDPDYGSNHELFAYAVSWMRRALRQAPPSSTKALSAEFAAALRTVMDQIKFDLKAISMDAADHPIYVVFIRDIVSLIRSHCTGMCTIDEFFYQINKEYSPSLQDPQLHVAGIISYGLRLGEGDARVVPQLFYYLYNNFKVALINNKLGNEARMLRKGMKNNQILGFVFSKMLPAVATAAVRVRGAFTVLDVYCEGMAQLFARYPASHELPKEMLPDAIHLLRTVVRCLYELSRGGESLISAEKLHVACRLCSIANVLWPSLGTLSYTDTPSPSLDELKILYRRLHGWLDGSISYLEDVLILRETSPRATDLFGGLRAVAESLPPADSSAASFVESIVTDVQRNWIITEENITIQAPGRVPGSTSTQSGQGTRKPLWDVFELTESLKNELEFWNMMQERTFPLGDECRKQDRGTGGLFF</sequence>
<dbReference type="GO" id="GO:0000724">
    <property type="term" value="P:double-strand break repair via homologous recombination"/>
    <property type="evidence" value="ECO:0007669"/>
    <property type="project" value="TreeGrafter"/>
</dbReference>
<evidence type="ECO:0000313" key="2">
    <source>
        <dbReference type="EMBL" id="KEZ44735.1"/>
    </source>
</evidence>
<dbReference type="OrthoDB" id="2386201at2759"/>
<evidence type="ECO:0008006" key="4">
    <source>
        <dbReference type="Google" id="ProtNLM"/>
    </source>
</evidence>
<feature type="region of interest" description="Disordered" evidence="1">
    <location>
        <begin position="908"/>
        <end position="934"/>
    </location>
</feature>
<name>A0A084GBM3_PSEDA</name>
<dbReference type="VEuPathDB" id="FungiDB:SAPIO_CDS2828"/>
<gene>
    <name evidence="2" type="ORF">SAPIO_CDS2828</name>
</gene>
<feature type="compositionally biased region" description="Polar residues" evidence="1">
    <location>
        <begin position="67"/>
        <end position="80"/>
    </location>
</feature>
<feature type="region of interest" description="Disordered" evidence="1">
    <location>
        <begin position="823"/>
        <end position="843"/>
    </location>
</feature>
<feature type="region of interest" description="Disordered" evidence="1">
    <location>
        <begin position="637"/>
        <end position="710"/>
    </location>
</feature>
<feature type="compositionally biased region" description="Polar residues" evidence="1">
    <location>
        <begin position="337"/>
        <end position="352"/>
    </location>
</feature>
<feature type="compositionally biased region" description="Basic residues" evidence="1">
    <location>
        <begin position="766"/>
        <end position="780"/>
    </location>
</feature>
<feature type="compositionally biased region" description="Basic residues" evidence="1">
    <location>
        <begin position="229"/>
        <end position="240"/>
    </location>
</feature>
<dbReference type="OMA" id="DNRIDYM"/>
<reference evidence="2 3" key="1">
    <citation type="journal article" date="2014" name="Genome Announc.">
        <title>Draft genome sequence of the pathogenic fungus Scedosporium apiospermum.</title>
        <authorList>
            <person name="Vandeputte P."/>
            <person name="Ghamrawi S."/>
            <person name="Rechenmann M."/>
            <person name="Iltis A."/>
            <person name="Giraud S."/>
            <person name="Fleury M."/>
            <person name="Thornton C."/>
            <person name="Delhaes L."/>
            <person name="Meyer W."/>
            <person name="Papon N."/>
            <person name="Bouchara J.P."/>
        </authorList>
    </citation>
    <scope>NUCLEOTIDE SEQUENCE [LARGE SCALE GENOMIC DNA]</scope>
    <source>
        <strain evidence="2 3">IHEM 14462</strain>
    </source>
</reference>
<comment type="caution">
    <text evidence="2">The sequence shown here is derived from an EMBL/GenBank/DDBJ whole genome shotgun (WGS) entry which is preliminary data.</text>
</comment>
<dbReference type="EMBL" id="JOWA01000087">
    <property type="protein sequence ID" value="KEZ44735.1"/>
    <property type="molecule type" value="Genomic_DNA"/>
</dbReference>
<dbReference type="Pfam" id="PF09462">
    <property type="entry name" value="Mus7"/>
    <property type="match status" value="1"/>
</dbReference>
<feature type="compositionally biased region" description="Low complexity" evidence="1">
    <location>
        <begin position="321"/>
        <end position="332"/>
    </location>
</feature>
<feature type="compositionally biased region" description="Acidic residues" evidence="1">
    <location>
        <begin position="12"/>
        <end position="25"/>
    </location>
</feature>
<evidence type="ECO:0000313" key="3">
    <source>
        <dbReference type="Proteomes" id="UP000028545"/>
    </source>
</evidence>
<dbReference type="PANTHER" id="PTHR28122">
    <property type="entry name" value="E3 UBIQUITIN-PROTEIN LIGASE SUBSTRATE RECEPTOR MMS22"/>
    <property type="match status" value="1"/>
</dbReference>
<keyword evidence="3" id="KW-1185">Reference proteome</keyword>
<dbReference type="InterPro" id="IPR019021">
    <property type="entry name" value="Mms22"/>
</dbReference>
<feature type="compositionally biased region" description="Polar residues" evidence="1">
    <location>
        <begin position="151"/>
        <end position="169"/>
    </location>
</feature>
<feature type="compositionally biased region" description="Basic and acidic residues" evidence="1">
    <location>
        <begin position="468"/>
        <end position="477"/>
    </location>
</feature>
<dbReference type="PANTHER" id="PTHR28122:SF1">
    <property type="entry name" value="E3 UBIQUITIN-PROTEIN LIGASE SUBSTRATE RECEPTOR MMS22"/>
    <property type="match status" value="1"/>
</dbReference>
<dbReference type="GeneID" id="27721900"/>
<organism evidence="2 3">
    <name type="scientific">Pseudallescheria apiosperma</name>
    <name type="common">Scedosporium apiospermum</name>
    <dbReference type="NCBI Taxonomy" id="563466"/>
    <lineage>
        <taxon>Eukaryota</taxon>
        <taxon>Fungi</taxon>
        <taxon>Dikarya</taxon>
        <taxon>Ascomycota</taxon>
        <taxon>Pezizomycotina</taxon>
        <taxon>Sordariomycetes</taxon>
        <taxon>Hypocreomycetidae</taxon>
        <taxon>Microascales</taxon>
        <taxon>Microascaceae</taxon>
        <taxon>Scedosporium</taxon>
    </lineage>
</organism>
<feature type="region of interest" description="Disordered" evidence="1">
    <location>
        <begin position="766"/>
        <end position="795"/>
    </location>
</feature>
<feature type="compositionally biased region" description="Acidic residues" evidence="1">
    <location>
        <begin position="354"/>
        <end position="363"/>
    </location>
</feature>
<dbReference type="GO" id="GO:0035361">
    <property type="term" value="C:Cul8-RING ubiquitin ligase complex"/>
    <property type="evidence" value="ECO:0007669"/>
    <property type="project" value="TreeGrafter"/>
</dbReference>
<feature type="region of interest" description="Disordered" evidence="1">
    <location>
        <begin position="1"/>
        <end position="241"/>
    </location>
</feature>
<dbReference type="GO" id="GO:0031297">
    <property type="term" value="P:replication fork processing"/>
    <property type="evidence" value="ECO:0007669"/>
    <property type="project" value="InterPro"/>
</dbReference>
<dbReference type="HOGENOM" id="CLU_000374_1_0_1"/>
<dbReference type="GO" id="GO:0005634">
    <property type="term" value="C:nucleus"/>
    <property type="evidence" value="ECO:0007669"/>
    <property type="project" value="InterPro"/>
</dbReference>
<feature type="compositionally biased region" description="Polar residues" evidence="1">
    <location>
        <begin position="651"/>
        <end position="660"/>
    </location>
</feature>
<feature type="compositionally biased region" description="Basic residues" evidence="1">
    <location>
        <begin position="680"/>
        <end position="697"/>
    </location>
</feature>
<feature type="compositionally biased region" description="Polar residues" evidence="1">
    <location>
        <begin position="920"/>
        <end position="932"/>
    </location>
</feature>
<proteinExistence type="predicted"/>
<feature type="compositionally biased region" description="Basic and acidic residues" evidence="1">
    <location>
        <begin position="400"/>
        <end position="412"/>
    </location>
</feature>
<dbReference type="Proteomes" id="UP000028545">
    <property type="component" value="Unassembled WGS sequence"/>
</dbReference>
<accession>A0A084GBM3</accession>
<protein>
    <recommendedName>
        <fullName evidence="4">Mus7/MMS22 family protein</fullName>
    </recommendedName>
</protein>
<feature type="region of interest" description="Disordered" evidence="1">
    <location>
        <begin position="261"/>
        <end position="571"/>
    </location>
</feature>